<dbReference type="AlphaFoldDB" id="A0AA45L9I6"/>
<dbReference type="EMBL" id="CP073249">
    <property type="protein sequence ID" value="QUF05842.1"/>
    <property type="molecule type" value="Genomic_DNA"/>
</dbReference>
<proteinExistence type="predicted"/>
<name>A0AA45L9I6_9PSEU</name>
<dbReference type="SUPFAM" id="SSF160424">
    <property type="entry name" value="BH3703-like"/>
    <property type="match status" value="1"/>
</dbReference>
<protein>
    <submittedName>
        <fullName evidence="1">Uncharacterized protein</fullName>
    </submittedName>
</protein>
<sequence>MAVERAALALAAEASDGWARIDLVIQATVPVQLTTVEVHSVDGTPLSLELPKVVTVDLLRARQRMYEPGRGTWFSASLTVFPDGGHQAEFNFDDDPGWDPPLHPVAFARDLEFFPRDGEHVPPWLAEQLRLAEVAEAEHQAQSAPPSA</sequence>
<dbReference type="InterPro" id="IPR036170">
    <property type="entry name" value="YezG-like_sf"/>
</dbReference>
<reference evidence="1" key="1">
    <citation type="submission" date="2021-04" db="EMBL/GenBank/DDBJ databases">
        <title>Genomic sequence of Actinosynnema pretiosum subsp. pretiosum ATCC 31280 (C-14919).</title>
        <authorList>
            <person name="Bai L."/>
            <person name="Wang X."/>
            <person name="Xiao Y."/>
        </authorList>
    </citation>
    <scope>NUCLEOTIDE SEQUENCE</scope>
    <source>
        <strain evidence="1">ATCC 31280</strain>
    </source>
</reference>
<accession>A0AA45L9I6</accession>
<evidence type="ECO:0000313" key="1">
    <source>
        <dbReference type="EMBL" id="QUF05842.1"/>
    </source>
</evidence>
<evidence type="ECO:0000313" key="2">
    <source>
        <dbReference type="Proteomes" id="UP000677152"/>
    </source>
</evidence>
<organism evidence="1 2">
    <name type="scientific">Actinosynnema pretiosum subsp. pretiosum</name>
    <dbReference type="NCBI Taxonomy" id="103721"/>
    <lineage>
        <taxon>Bacteria</taxon>
        <taxon>Bacillati</taxon>
        <taxon>Actinomycetota</taxon>
        <taxon>Actinomycetes</taxon>
        <taxon>Pseudonocardiales</taxon>
        <taxon>Pseudonocardiaceae</taxon>
        <taxon>Actinosynnema</taxon>
    </lineage>
</organism>
<dbReference type="Proteomes" id="UP000677152">
    <property type="component" value="Chromosome"/>
</dbReference>
<gene>
    <name evidence="1" type="ORF">KCV87_07115</name>
</gene>